<dbReference type="RefSeq" id="WP_127437542.1">
    <property type="nucleotide sequence ID" value="NZ_CP121271.1"/>
</dbReference>
<dbReference type="PANTHER" id="PTHR30290:SF83">
    <property type="entry name" value="ABC TRANSPORTER SUBSTRATE-BINDING PROTEIN"/>
    <property type="match status" value="1"/>
</dbReference>
<keyword evidence="1" id="KW-0732">Signal</keyword>
<feature type="chain" id="PRO_5043858895" evidence="1">
    <location>
        <begin position="28"/>
        <end position="599"/>
    </location>
</feature>
<dbReference type="GO" id="GO:0042597">
    <property type="term" value="C:periplasmic space"/>
    <property type="evidence" value="ECO:0007669"/>
    <property type="project" value="UniProtKB-ARBA"/>
</dbReference>
<dbReference type="Pfam" id="PF00496">
    <property type="entry name" value="SBP_bac_5"/>
    <property type="match status" value="1"/>
</dbReference>
<sequence length="599" mass="65284">MTTQRTSGRRKQALAAAAVVAALLTTAACGGGGDDSNGGSKNGAPGFDAANNKVAQASEAKKGGTLKFASSQDADSWDTTRGYYGFMWNFSRYYSRQLVTNKTEPGKAGAEVTPDLATGLAKVSDDGKTYTYTLRDGVTWEDGKPITSKDVKYGIERVWAQDVLSGGPTYLKEVLDPNGEYQGPYKDTSKDKLGLKAIETPDDKTIVFKLPKANSDFEEMLALTSASPVRQDKDTKSKYQLRPFSSGPYKFESYNPGKDLTLVRNTEWKQESDPVRKAYPDKITIKFFSNANDLDARLIAGDYDLDLAQTGLSPQGRTTALKEHKANLDNPVSGYIRYATFAQNVKPFDNIHCRKAMIYGADHVSLQTARGGPVAGGDIGTNMLPPSVPGAEGQKYDPYGMAGENKKGNIEKAKEELKACGKPNGFKSKIAVRNNKPVEVATAESMQASLQKVGIDLEIEQYDGSQIASVIGSPSNVAKKGYGVIIMGWGPDFPSVQGYGLPLWHSDYILESANNNYALIKDKEIDGLFADYLTELDDAGKAKIATEINHKVMEGGYYLPFVFEKFINWRSNNLANVYTTDGYSGMYDFVNLGLKNPKK</sequence>
<dbReference type="AlphaFoldDB" id="A0AAX3ZN99"/>
<evidence type="ECO:0000313" key="3">
    <source>
        <dbReference type="EMBL" id="WMC88686.1"/>
    </source>
</evidence>
<protein>
    <submittedName>
        <fullName evidence="3">ABC transporter substrate-binding protein</fullName>
    </submittedName>
</protein>
<gene>
    <name evidence="3" type="ORF">P7W03_25200</name>
</gene>
<dbReference type="GO" id="GO:0015833">
    <property type="term" value="P:peptide transport"/>
    <property type="evidence" value="ECO:0007669"/>
    <property type="project" value="TreeGrafter"/>
</dbReference>
<accession>A0AAX3ZN99</accession>
<feature type="signal peptide" evidence="1">
    <location>
        <begin position="1"/>
        <end position="27"/>
    </location>
</feature>
<dbReference type="InterPro" id="IPR030678">
    <property type="entry name" value="Peptide/Ni-bd"/>
</dbReference>
<dbReference type="PANTHER" id="PTHR30290">
    <property type="entry name" value="PERIPLASMIC BINDING COMPONENT OF ABC TRANSPORTER"/>
    <property type="match status" value="1"/>
</dbReference>
<dbReference type="GeneID" id="90945398"/>
<dbReference type="SUPFAM" id="SSF53850">
    <property type="entry name" value="Periplasmic binding protein-like II"/>
    <property type="match status" value="1"/>
</dbReference>
<dbReference type="InterPro" id="IPR039424">
    <property type="entry name" value="SBP_5"/>
</dbReference>
<evidence type="ECO:0000313" key="4">
    <source>
        <dbReference type="Proteomes" id="UP001231701"/>
    </source>
</evidence>
<name>A0AAX3ZN99_STRRO</name>
<organism evidence="3 4">
    <name type="scientific">Streptomyces rochei</name>
    <name type="common">Streptomyces parvullus</name>
    <dbReference type="NCBI Taxonomy" id="1928"/>
    <lineage>
        <taxon>Bacteria</taxon>
        <taxon>Bacillati</taxon>
        <taxon>Actinomycetota</taxon>
        <taxon>Actinomycetes</taxon>
        <taxon>Kitasatosporales</taxon>
        <taxon>Streptomycetaceae</taxon>
        <taxon>Streptomyces</taxon>
        <taxon>Streptomyces rochei group</taxon>
    </lineage>
</organism>
<dbReference type="EMBL" id="CP121271">
    <property type="protein sequence ID" value="WMC88686.1"/>
    <property type="molecule type" value="Genomic_DNA"/>
</dbReference>
<dbReference type="GO" id="GO:0043190">
    <property type="term" value="C:ATP-binding cassette (ABC) transporter complex"/>
    <property type="evidence" value="ECO:0007669"/>
    <property type="project" value="InterPro"/>
</dbReference>
<dbReference type="Gene3D" id="3.10.105.10">
    <property type="entry name" value="Dipeptide-binding Protein, Domain 3"/>
    <property type="match status" value="1"/>
</dbReference>
<dbReference type="Proteomes" id="UP001231701">
    <property type="component" value="Chromosome"/>
</dbReference>
<evidence type="ECO:0000259" key="2">
    <source>
        <dbReference type="Pfam" id="PF00496"/>
    </source>
</evidence>
<dbReference type="InterPro" id="IPR000914">
    <property type="entry name" value="SBP_5_dom"/>
</dbReference>
<dbReference type="Gene3D" id="3.40.190.10">
    <property type="entry name" value="Periplasmic binding protein-like II"/>
    <property type="match status" value="1"/>
</dbReference>
<reference evidence="3" key="1">
    <citation type="submission" date="2023-03" db="EMBL/GenBank/DDBJ databases">
        <title>Borrelidin-producing and root-colonizing Streptomyces rochei is a potent biopesticide for soil-borne oomycete-caused plant diseases.</title>
        <authorList>
            <person name="Zhou D."/>
            <person name="Wang X."/>
            <person name="Navarro-Munoz J.C."/>
            <person name="Li W."/>
            <person name="Li J."/>
            <person name="Jiu M."/>
            <person name="Deng S."/>
            <person name="Ye Y."/>
            <person name="Daly P."/>
            <person name="Wei L."/>
        </authorList>
    </citation>
    <scope>NUCLEOTIDE SEQUENCE</scope>
    <source>
        <strain evidence="3">JK1</strain>
    </source>
</reference>
<dbReference type="GO" id="GO:1904680">
    <property type="term" value="F:peptide transmembrane transporter activity"/>
    <property type="evidence" value="ECO:0007669"/>
    <property type="project" value="TreeGrafter"/>
</dbReference>
<proteinExistence type="predicted"/>
<evidence type="ECO:0000256" key="1">
    <source>
        <dbReference type="SAM" id="SignalP"/>
    </source>
</evidence>
<feature type="domain" description="Solute-binding protein family 5" evidence="2">
    <location>
        <begin position="111"/>
        <end position="507"/>
    </location>
</feature>
<dbReference type="PIRSF" id="PIRSF002741">
    <property type="entry name" value="MppA"/>
    <property type="match status" value="1"/>
</dbReference>
<dbReference type="PROSITE" id="PS51257">
    <property type="entry name" value="PROKAR_LIPOPROTEIN"/>
    <property type="match status" value="1"/>
</dbReference>
<dbReference type="CDD" id="cd08506">
    <property type="entry name" value="PBP2_clavulanate_OppA2"/>
    <property type="match status" value="1"/>
</dbReference>